<dbReference type="Proteomes" id="UP000799538">
    <property type="component" value="Unassembled WGS sequence"/>
</dbReference>
<gene>
    <name evidence="2" type="ORF">BDZ85DRAFT_269264</name>
</gene>
<sequence>MHIQIMEDTIGEGKQQTDSAPLLHLSPTPPMTSTVATILLPDTSPMQHKSKTSKAAPHKDTHPLRSQSPQPQHTQ</sequence>
<evidence type="ECO:0000313" key="3">
    <source>
        <dbReference type="Proteomes" id="UP000799538"/>
    </source>
</evidence>
<reference evidence="3" key="1">
    <citation type="journal article" date="2020" name="Stud. Mycol.">
        <title>101 Dothideomycetes genomes: A test case for predicting lifestyles and emergence of pathogens.</title>
        <authorList>
            <person name="Haridas S."/>
            <person name="Albert R."/>
            <person name="Binder M."/>
            <person name="Bloem J."/>
            <person name="LaButti K."/>
            <person name="Salamov A."/>
            <person name="Andreopoulos B."/>
            <person name="Baker S."/>
            <person name="Barry K."/>
            <person name="Bills G."/>
            <person name="Bluhm B."/>
            <person name="Cannon C."/>
            <person name="Castanera R."/>
            <person name="Culley D."/>
            <person name="Daum C."/>
            <person name="Ezra D."/>
            <person name="Gonzalez J."/>
            <person name="Henrissat B."/>
            <person name="Kuo A."/>
            <person name="Liang C."/>
            <person name="Lipzen A."/>
            <person name="Lutzoni F."/>
            <person name="Magnuson J."/>
            <person name="Mondo S."/>
            <person name="Nolan M."/>
            <person name="Ohm R."/>
            <person name="Pangilinan J."/>
            <person name="Park H.-J."/>
            <person name="Ramirez L."/>
            <person name="Alfaro M."/>
            <person name="Sun H."/>
            <person name="Tritt A."/>
            <person name="Yoshinaga Y."/>
            <person name="Zwiers L.-H."/>
            <person name="Turgeon B."/>
            <person name="Goodwin S."/>
            <person name="Spatafora J."/>
            <person name="Crous P."/>
            <person name="Grigoriev I."/>
        </authorList>
    </citation>
    <scope>NUCLEOTIDE SEQUENCE [LARGE SCALE GENOMIC DNA]</scope>
    <source>
        <strain evidence="3">CECT 20119</strain>
    </source>
</reference>
<dbReference type="AlphaFoldDB" id="A0A6A6G0A0"/>
<proteinExistence type="predicted"/>
<feature type="compositionally biased region" description="Polar residues" evidence="1">
    <location>
        <begin position="64"/>
        <end position="75"/>
    </location>
</feature>
<feature type="region of interest" description="Disordered" evidence="1">
    <location>
        <begin position="1"/>
        <end position="75"/>
    </location>
</feature>
<accession>A0A6A6G0A0</accession>
<evidence type="ECO:0000313" key="2">
    <source>
        <dbReference type="EMBL" id="KAF2219053.1"/>
    </source>
</evidence>
<name>A0A6A6G0A0_9PEZI</name>
<keyword evidence="3" id="KW-1185">Reference proteome</keyword>
<dbReference type="EMBL" id="ML992521">
    <property type="protein sequence ID" value="KAF2219053.1"/>
    <property type="molecule type" value="Genomic_DNA"/>
</dbReference>
<organism evidence="2 3">
    <name type="scientific">Elsinoe ampelina</name>
    <dbReference type="NCBI Taxonomy" id="302913"/>
    <lineage>
        <taxon>Eukaryota</taxon>
        <taxon>Fungi</taxon>
        <taxon>Dikarya</taxon>
        <taxon>Ascomycota</taxon>
        <taxon>Pezizomycotina</taxon>
        <taxon>Dothideomycetes</taxon>
        <taxon>Dothideomycetidae</taxon>
        <taxon>Myriangiales</taxon>
        <taxon>Elsinoaceae</taxon>
        <taxon>Elsinoe</taxon>
    </lineage>
</organism>
<evidence type="ECO:0000256" key="1">
    <source>
        <dbReference type="SAM" id="MobiDB-lite"/>
    </source>
</evidence>
<protein>
    <submittedName>
        <fullName evidence="2">Uncharacterized protein</fullName>
    </submittedName>
</protein>